<feature type="region of interest" description="Disordered" evidence="1">
    <location>
        <begin position="213"/>
        <end position="242"/>
    </location>
</feature>
<comment type="caution">
    <text evidence="3">The sequence shown here is derived from an EMBL/GenBank/DDBJ whole genome shotgun (WGS) entry which is preliminary data.</text>
</comment>
<evidence type="ECO:0000256" key="2">
    <source>
        <dbReference type="SAM" id="SignalP"/>
    </source>
</evidence>
<protein>
    <submittedName>
        <fullName evidence="3">Uncharacterized protein</fullName>
    </submittedName>
</protein>
<dbReference type="Proteomes" id="UP000243975">
    <property type="component" value="Unassembled WGS sequence"/>
</dbReference>
<reference evidence="3 4" key="1">
    <citation type="journal article" date="2016" name="Sci. Rep.">
        <title>The genome sequence of the outbreeding globe artichoke constructed de novo incorporating a phase-aware low-pass sequencing strategy of F1 progeny.</title>
        <authorList>
            <person name="Scaglione D."/>
            <person name="Reyes-Chin-Wo S."/>
            <person name="Acquadro A."/>
            <person name="Froenicke L."/>
            <person name="Portis E."/>
            <person name="Beitel C."/>
            <person name="Tirone M."/>
            <person name="Mauro R."/>
            <person name="Lo Monaco A."/>
            <person name="Mauromicale G."/>
            <person name="Faccioli P."/>
            <person name="Cattivelli L."/>
            <person name="Rieseberg L."/>
            <person name="Michelmore R."/>
            <person name="Lanteri S."/>
        </authorList>
    </citation>
    <scope>NUCLEOTIDE SEQUENCE [LARGE SCALE GENOMIC DNA]</scope>
    <source>
        <strain evidence="3">2C</strain>
    </source>
</reference>
<organism evidence="3 4">
    <name type="scientific">Cynara cardunculus var. scolymus</name>
    <name type="common">Globe artichoke</name>
    <name type="synonym">Cynara scolymus</name>
    <dbReference type="NCBI Taxonomy" id="59895"/>
    <lineage>
        <taxon>Eukaryota</taxon>
        <taxon>Viridiplantae</taxon>
        <taxon>Streptophyta</taxon>
        <taxon>Embryophyta</taxon>
        <taxon>Tracheophyta</taxon>
        <taxon>Spermatophyta</taxon>
        <taxon>Magnoliopsida</taxon>
        <taxon>eudicotyledons</taxon>
        <taxon>Gunneridae</taxon>
        <taxon>Pentapetalae</taxon>
        <taxon>asterids</taxon>
        <taxon>campanulids</taxon>
        <taxon>Asterales</taxon>
        <taxon>Asteraceae</taxon>
        <taxon>Carduoideae</taxon>
        <taxon>Cardueae</taxon>
        <taxon>Carduinae</taxon>
        <taxon>Cynara</taxon>
    </lineage>
</organism>
<keyword evidence="4" id="KW-1185">Reference proteome</keyword>
<evidence type="ECO:0000256" key="1">
    <source>
        <dbReference type="SAM" id="MobiDB-lite"/>
    </source>
</evidence>
<sequence>MILFLISSLSLLTINATSSPSHHQNPDSIIHEVNANINNSSRRNLGYLSSGTGNPIDDIWRSFLTRFDPSLGQVMPQFWQIVSTIDRLTANLESLFTIHELLTAYSVKTKINNCYILFGHARGARTLVQEIDLSVVQPLADSISKVERFLAIKDHKFYPRASLLVDEEDDDGRRRGERERKDDRKVCREGADYSLQEGEALFLTQKGRDLKRKVLADGSGAKRSKVDPAKEPSSKTDDPPVVVGSEKMIMRPGMVEAMLVSSTPSLKSPLVKDKGTSLQVEKDSDFLTMRIRLSSDFKKDDTFDRKKLFPSLNQFLTLSFMICTRLSWSMTWRATSMARFHGKLFFLCHFVSLMIVRFELVAFQAYLCLYPQIDKVKKVVQRALAREREALAKEQVTADKCDELSVRLNDALNHLEEEGHAKEDMRQALDKASMSETELAATKATLAVN</sequence>
<proteinExistence type="predicted"/>
<dbReference type="AlphaFoldDB" id="A0A103XTP2"/>
<gene>
    <name evidence="3" type="ORF">Ccrd_001203</name>
</gene>
<dbReference type="STRING" id="59895.A0A103XTP2"/>
<dbReference type="EMBL" id="LEKV01004249">
    <property type="protein sequence ID" value="KVH96708.1"/>
    <property type="molecule type" value="Genomic_DNA"/>
</dbReference>
<feature type="signal peptide" evidence="2">
    <location>
        <begin position="1"/>
        <end position="16"/>
    </location>
</feature>
<keyword evidence="2" id="KW-0732">Signal</keyword>
<evidence type="ECO:0000313" key="3">
    <source>
        <dbReference type="EMBL" id="KVH96708.1"/>
    </source>
</evidence>
<feature type="chain" id="PRO_5007119086" evidence="2">
    <location>
        <begin position="17"/>
        <end position="449"/>
    </location>
</feature>
<accession>A0A103XTP2</accession>
<feature type="compositionally biased region" description="Basic and acidic residues" evidence="1">
    <location>
        <begin position="224"/>
        <end position="238"/>
    </location>
</feature>
<name>A0A103XTP2_CYNCS</name>
<dbReference type="Gramene" id="KVH96708">
    <property type="protein sequence ID" value="KVH96708"/>
    <property type="gene ID" value="Ccrd_001203"/>
</dbReference>
<evidence type="ECO:0000313" key="4">
    <source>
        <dbReference type="Proteomes" id="UP000243975"/>
    </source>
</evidence>